<evidence type="ECO:0000256" key="2">
    <source>
        <dbReference type="ARBA" id="ARBA00023015"/>
    </source>
</evidence>
<feature type="domain" description="Fork-head" evidence="9">
    <location>
        <begin position="39"/>
        <end position="126"/>
    </location>
</feature>
<dbReference type="CDD" id="cd20059">
    <property type="entry name" value="FH_FOXN3"/>
    <property type="match status" value="1"/>
</dbReference>
<evidence type="ECO:0000256" key="4">
    <source>
        <dbReference type="ARBA" id="ARBA00023163"/>
    </source>
</evidence>
<comment type="subcellular location">
    <subcellularLocation>
        <location evidence="1 8">Nucleus</location>
    </subcellularLocation>
</comment>
<dbReference type="PANTHER" id="PTHR13962:SF22">
    <property type="entry name" value="FORKHEAD BOX PROTEIN N3-LIKE PROTEIN"/>
    <property type="match status" value="1"/>
</dbReference>
<feature type="DNA-binding region" description="Fork-head" evidence="8">
    <location>
        <begin position="39"/>
        <end position="126"/>
    </location>
</feature>
<dbReference type="InterPro" id="IPR018122">
    <property type="entry name" value="TF_fork_head_CS_1"/>
</dbReference>
<organism evidence="10 11">
    <name type="scientific">Priapulus caudatus</name>
    <name type="common">Priapulid worm</name>
    <dbReference type="NCBI Taxonomy" id="37621"/>
    <lineage>
        <taxon>Eukaryota</taxon>
        <taxon>Metazoa</taxon>
        <taxon>Ecdysozoa</taxon>
        <taxon>Scalidophora</taxon>
        <taxon>Priapulida</taxon>
        <taxon>Priapulimorpha</taxon>
        <taxon>Priapulimorphida</taxon>
        <taxon>Priapulidae</taxon>
        <taxon>Priapulus</taxon>
    </lineage>
</organism>
<dbReference type="PROSITE" id="PS00658">
    <property type="entry name" value="FORK_HEAD_2"/>
    <property type="match status" value="1"/>
</dbReference>
<keyword evidence="3 8" id="KW-0238">DNA-binding</keyword>
<gene>
    <name evidence="11" type="primary">LOC106821399</name>
</gene>
<accession>A0ABM1FB32</accession>
<name>A0ABM1FB32_PRICU</name>
<keyword evidence="4" id="KW-0804">Transcription</keyword>
<dbReference type="SUPFAM" id="SSF46785">
    <property type="entry name" value="Winged helix' DNA-binding domain"/>
    <property type="match status" value="1"/>
</dbReference>
<dbReference type="InterPro" id="IPR036390">
    <property type="entry name" value="WH_DNA-bd_sf"/>
</dbReference>
<evidence type="ECO:0000313" key="11">
    <source>
        <dbReference type="RefSeq" id="XP_014681653.1"/>
    </source>
</evidence>
<evidence type="ECO:0000313" key="10">
    <source>
        <dbReference type="Proteomes" id="UP000695022"/>
    </source>
</evidence>
<evidence type="ECO:0000256" key="6">
    <source>
        <dbReference type="ARBA" id="ARBA00034657"/>
    </source>
</evidence>
<dbReference type="PANTHER" id="PTHR13962">
    <property type="entry name" value="FORKHEAD BOX PROTEIN N3-LIKE PROTEIN-RELATED"/>
    <property type="match status" value="1"/>
</dbReference>
<keyword evidence="10" id="KW-1185">Reference proteome</keyword>
<proteinExistence type="predicted"/>
<dbReference type="InterPro" id="IPR047119">
    <property type="entry name" value="FOXN2/3-like"/>
</dbReference>
<protein>
    <recommendedName>
        <fullName evidence="7">Forkhead box protein N3</fullName>
    </recommendedName>
</protein>
<dbReference type="Gene3D" id="1.10.10.10">
    <property type="entry name" value="Winged helix-like DNA-binding domain superfamily/Winged helix DNA-binding domain"/>
    <property type="match status" value="1"/>
</dbReference>
<reference evidence="11" key="1">
    <citation type="submission" date="2025-08" db="UniProtKB">
        <authorList>
            <consortium name="RefSeq"/>
        </authorList>
    </citation>
    <scope>IDENTIFICATION</scope>
</reference>
<feature type="non-terminal residue" evidence="11">
    <location>
        <position position="1"/>
    </location>
</feature>
<dbReference type="PROSITE" id="PS00657">
    <property type="entry name" value="FORK_HEAD_1"/>
    <property type="match status" value="1"/>
</dbReference>
<dbReference type="InterPro" id="IPR001766">
    <property type="entry name" value="Fork_head_dom"/>
</dbReference>
<evidence type="ECO:0000256" key="7">
    <source>
        <dbReference type="ARBA" id="ARBA00034870"/>
    </source>
</evidence>
<dbReference type="Proteomes" id="UP000695022">
    <property type="component" value="Unplaced"/>
</dbReference>
<dbReference type="InterPro" id="IPR030456">
    <property type="entry name" value="TF_fork_head_CS_2"/>
</dbReference>
<dbReference type="Pfam" id="PF00250">
    <property type="entry name" value="Forkhead"/>
    <property type="match status" value="1"/>
</dbReference>
<evidence type="ECO:0000256" key="3">
    <source>
        <dbReference type="ARBA" id="ARBA00023125"/>
    </source>
</evidence>
<sequence>LDGDDDDVENAGTDAGGCGALTRHPPHIPYNPKTHVHSKPPYSFSCLIFMAIEEAALKRLPVKDIYQWIVTHFPYFQNAPTGWKNSVRHNLSLNKCFMKVDKERGHNIGKGSLWMVDPDYRPNLLQALRKTPYHPYSQLHILQNSCNSQGSSIGPMKPLPLAPRPNVNVPSPGLFLALRQKIWQLHLRGRC</sequence>
<dbReference type="SMART" id="SM00339">
    <property type="entry name" value="FH"/>
    <property type="match status" value="1"/>
</dbReference>
<dbReference type="PROSITE" id="PS50039">
    <property type="entry name" value="FORK_HEAD_3"/>
    <property type="match status" value="1"/>
</dbReference>
<evidence type="ECO:0000259" key="9">
    <source>
        <dbReference type="PROSITE" id="PS50039"/>
    </source>
</evidence>
<comment type="function">
    <text evidence="6">Acts as a transcriptional repressor. May be involved in DNA damage-inducible cell cycle arrests (checkpoints).</text>
</comment>
<dbReference type="RefSeq" id="XP_014681653.1">
    <property type="nucleotide sequence ID" value="XM_014826167.1"/>
</dbReference>
<evidence type="ECO:0000256" key="1">
    <source>
        <dbReference type="ARBA" id="ARBA00004123"/>
    </source>
</evidence>
<dbReference type="PRINTS" id="PR00053">
    <property type="entry name" value="FORKHEAD"/>
</dbReference>
<dbReference type="InterPro" id="IPR036388">
    <property type="entry name" value="WH-like_DNA-bd_sf"/>
</dbReference>
<keyword evidence="2" id="KW-0805">Transcription regulation</keyword>
<keyword evidence="5 8" id="KW-0539">Nucleus</keyword>
<dbReference type="GeneID" id="106821399"/>
<dbReference type="InterPro" id="IPR047404">
    <property type="entry name" value="FH_FOXN3"/>
</dbReference>
<evidence type="ECO:0000256" key="5">
    <source>
        <dbReference type="ARBA" id="ARBA00023242"/>
    </source>
</evidence>
<evidence type="ECO:0000256" key="8">
    <source>
        <dbReference type="PROSITE-ProRule" id="PRU00089"/>
    </source>
</evidence>